<dbReference type="InterPro" id="IPR032466">
    <property type="entry name" value="Metal_Hydrolase"/>
</dbReference>
<sequence>MVTLNTDEPPMFGATLEGEYLAVATALDLRAVDLAQLAGTVVTASFLNAASGSRLLAEIDSVVRGRLPECRVSDI</sequence>
<evidence type="ECO:0000313" key="3">
    <source>
        <dbReference type="Proteomes" id="UP000239203"/>
    </source>
</evidence>
<dbReference type="InterPro" id="IPR001365">
    <property type="entry name" value="A_deaminase_dom"/>
</dbReference>
<dbReference type="GO" id="GO:0019239">
    <property type="term" value="F:deaminase activity"/>
    <property type="evidence" value="ECO:0007669"/>
    <property type="project" value="InterPro"/>
</dbReference>
<accession>A0A2S6GLS0</accession>
<dbReference type="AlphaFoldDB" id="A0A2S6GLS0"/>
<evidence type="ECO:0000313" key="2">
    <source>
        <dbReference type="EMBL" id="PPK66091.1"/>
    </source>
</evidence>
<keyword evidence="3" id="KW-1185">Reference proteome</keyword>
<gene>
    <name evidence="2" type="ORF">CLV40_11155</name>
</gene>
<organism evidence="2 3">
    <name type="scientific">Actinokineospora auranticolor</name>
    <dbReference type="NCBI Taxonomy" id="155976"/>
    <lineage>
        <taxon>Bacteria</taxon>
        <taxon>Bacillati</taxon>
        <taxon>Actinomycetota</taxon>
        <taxon>Actinomycetes</taxon>
        <taxon>Pseudonocardiales</taxon>
        <taxon>Pseudonocardiaceae</taxon>
        <taxon>Actinokineospora</taxon>
    </lineage>
</organism>
<protein>
    <submittedName>
        <fullName evidence="2">Adenosine/AMP deaminase-like protein</fullName>
    </submittedName>
</protein>
<dbReference type="Gene3D" id="3.20.20.140">
    <property type="entry name" value="Metal-dependent hydrolases"/>
    <property type="match status" value="1"/>
</dbReference>
<dbReference type="Proteomes" id="UP000239203">
    <property type="component" value="Unassembled WGS sequence"/>
</dbReference>
<comment type="caution">
    <text evidence="2">The sequence shown here is derived from an EMBL/GenBank/DDBJ whole genome shotgun (WGS) entry which is preliminary data.</text>
</comment>
<dbReference type="RefSeq" id="WP_374065044.1">
    <property type="nucleotide sequence ID" value="NZ_CP154825.1"/>
</dbReference>
<feature type="domain" description="Adenosine deaminase" evidence="1">
    <location>
        <begin position="2"/>
        <end position="61"/>
    </location>
</feature>
<dbReference type="SUPFAM" id="SSF51556">
    <property type="entry name" value="Metallo-dependent hydrolases"/>
    <property type="match status" value="1"/>
</dbReference>
<reference evidence="2 3" key="1">
    <citation type="submission" date="2018-02" db="EMBL/GenBank/DDBJ databases">
        <title>Genomic Encyclopedia of Archaeal and Bacterial Type Strains, Phase II (KMG-II): from individual species to whole genera.</title>
        <authorList>
            <person name="Goeker M."/>
        </authorList>
    </citation>
    <scope>NUCLEOTIDE SEQUENCE [LARGE SCALE GENOMIC DNA]</scope>
    <source>
        <strain evidence="2 3">YU 961-1</strain>
    </source>
</reference>
<dbReference type="EMBL" id="PTIX01000011">
    <property type="protein sequence ID" value="PPK66091.1"/>
    <property type="molecule type" value="Genomic_DNA"/>
</dbReference>
<name>A0A2S6GLS0_9PSEU</name>
<evidence type="ECO:0000259" key="1">
    <source>
        <dbReference type="Pfam" id="PF00962"/>
    </source>
</evidence>
<proteinExistence type="predicted"/>
<dbReference type="Pfam" id="PF00962">
    <property type="entry name" value="A_deaminase"/>
    <property type="match status" value="1"/>
</dbReference>